<keyword evidence="1" id="KW-0812">Transmembrane</keyword>
<feature type="transmembrane region" description="Helical" evidence="1">
    <location>
        <begin position="33"/>
        <end position="56"/>
    </location>
</feature>
<evidence type="ECO:0000313" key="2">
    <source>
        <dbReference type="EMBL" id="MEV5504973.1"/>
    </source>
</evidence>
<proteinExistence type="predicted"/>
<keyword evidence="1" id="KW-0472">Membrane</keyword>
<dbReference type="RefSeq" id="WP_109281043.1">
    <property type="nucleotide sequence ID" value="NZ_JBFAUK010000001.1"/>
</dbReference>
<reference evidence="2 3" key="1">
    <citation type="submission" date="2024-06" db="EMBL/GenBank/DDBJ databases">
        <title>The Natural Products Discovery Center: Release of the First 8490 Sequenced Strains for Exploring Actinobacteria Biosynthetic Diversity.</title>
        <authorList>
            <person name="Kalkreuter E."/>
            <person name="Kautsar S.A."/>
            <person name="Yang D."/>
            <person name="Bader C.D."/>
            <person name="Teijaro C.N."/>
            <person name="Fluegel L."/>
            <person name="Davis C.M."/>
            <person name="Simpson J.R."/>
            <person name="Lauterbach L."/>
            <person name="Steele A.D."/>
            <person name="Gui C."/>
            <person name="Meng S."/>
            <person name="Li G."/>
            <person name="Viehrig K."/>
            <person name="Ye F."/>
            <person name="Su P."/>
            <person name="Kiefer A.F."/>
            <person name="Nichols A."/>
            <person name="Cepeda A.J."/>
            <person name="Yan W."/>
            <person name="Fan B."/>
            <person name="Jiang Y."/>
            <person name="Adhikari A."/>
            <person name="Zheng C.-J."/>
            <person name="Schuster L."/>
            <person name="Cowan T.M."/>
            <person name="Smanski M.J."/>
            <person name="Chevrette M.G."/>
            <person name="De Carvalho L.P.S."/>
            <person name="Shen B."/>
        </authorList>
    </citation>
    <scope>NUCLEOTIDE SEQUENCE [LARGE SCALE GENOMIC DNA]</scope>
    <source>
        <strain evidence="2 3">NPDC052347</strain>
    </source>
</reference>
<protein>
    <submittedName>
        <fullName evidence="2">Uncharacterized protein</fullName>
    </submittedName>
</protein>
<dbReference type="Proteomes" id="UP001552594">
    <property type="component" value="Unassembled WGS sequence"/>
</dbReference>
<comment type="caution">
    <text evidence="2">The sequence shown here is derived from an EMBL/GenBank/DDBJ whole genome shotgun (WGS) entry which is preliminary data.</text>
</comment>
<organism evidence="2 3">
    <name type="scientific">Streptomyces orinoci</name>
    <name type="common">Streptoverticillium orinoci</name>
    <dbReference type="NCBI Taxonomy" id="67339"/>
    <lineage>
        <taxon>Bacteria</taxon>
        <taxon>Bacillati</taxon>
        <taxon>Actinomycetota</taxon>
        <taxon>Actinomycetes</taxon>
        <taxon>Kitasatosporales</taxon>
        <taxon>Streptomycetaceae</taxon>
        <taxon>Streptomyces</taxon>
    </lineage>
</organism>
<evidence type="ECO:0000313" key="3">
    <source>
        <dbReference type="Proteomes" id="UP001552594"/>
    </source>
</evidence>
<accession>A0ABV3JPZ6</accession>
<gene>
    <name evidence="2" type="ORF">AB0L16_00625</name>
</gene>
<keyword evidence="1" id="KW-1133">Transmembrane helix</keyword>
<name>A0ABV3JPZ6_STRON</name>
<dbReference type="EMBL" id="JBFAUK010000001">
    <property type="protein sequence ID" value="MEV5504973.1"/>
    <property type="molecule type" value="Genomic_DNA"/>
</dbReference>
<keyword evidence="3" id="KW-1185">Reference proteome</keyword>
<evidence type="ECO:0000256" key="1">
    <source>
        <dbReference type="SAM" id="Phobius"/>
    </source>
</evidence>
<sequence length="76" mass="8317">MNDTTRIALALAIVVLIVRRRLRTRPVRETAPLIWLGVLAALGGAALTFGAKSVTLSAQYWSVRRRAATSLTLQRS</sequence>